<evidence type="ECO:0000313" key="1">
    <source>
        <dbReference type="EMBL" id="EWG52403.1"/>
    </source>
</evidence>
<gene>
    <name evidence="1" type="ORF">FVEG_11164</name>
</gene>
<name>W7MLP9_GIBM7</name>
<proteinExistence type="predicted"/>
<dbReference type="EMBL" id="DS022257">
    <property type="protein sequence ID" value="EWG52403.1"/>
    <property type="molecule type" value="Genomic_DNA"/>
</dbReference>
<reference evidence="1 2" key="1">
    <citation type="journal article" date="2010" name="Nature">
        <title>Comparative genomics reveals mobile pathogenicity chromosomes in Fusarium.</title>
        <authorList>
            <person name="Ma L.J."/>
            <person name="van der Does H.C."/>
            <person name="Borkovich K.A."/>
            <person name="Coleman J.J."/>
            <person name="Daboussi M.J."/>
            <person name="Di Pietro A."/>
            <person name="Dufresne M."/>
            <person name="Freitag M."/>
            <person name="Grabherr M."/>
            <person name="Henrissat B."/>
            <person name="Houterman P.M."/>
            <person name="Kang S."/>
            <person name="Shim W.B."/>
            <person name="Woloshuk C."/>
            <person name="Xie X."/>
            <person name="Xu J.R."/>
            <person name="Antoniw J."/>
            <person name="Baker S.E."/>
            <person name="Bluhm B.H."/>
            <person name="Breakspear A."/>
            <person name="Brown D.W."/>
            <person name="Butchko R.A."/>
            <person name="Chapman S."/>
            <person name="Coulson R."/>
            <person name="Coutinho P.M."/>
            <person name="Danchin E.G."/>
            <person name="Diener A."/>
            <person name="Gale L.R."/>
            <person name="Gardiner D.M."/>
            <person name="Goff S."/>
            <person name="Hammond-Kosack K.E."/>
            <person name="Hilburn K."/>
            <person name="Hua-Van A."/>
            <person name="Jonkers W."/>
            <person name="Kazan K."/>
            <person name="Kodira C.D."/>
            <person name="Koehrsen M."/>
            <person name="Kumar L."/>
            <person name="Lee Y.H."/>
            <person name="Li L."/>
            <person name="Manners J.M."/>
            <person name="Miranda-Saavedra D."/>
            <person name="Mukherjee M."/>
            <person name="Park G."/>
            <person name="Park J."/>
            <person name="Park S.Y."/>
            <person name="Proctor R.H."/>
            <person name="Regev A."/>
            <person name="Ruiz-Roldan M.C."/>
            <person name="Sain D."/>
            <person name="Sakthikumar S."/>
            <person name="Sykes S."/>
            <person name="Schwartz D.C."/>
            <person name="Turgeon B.G."/>
            <person name="Wapinski I."/>
            <person name="Yoder O."/>
            <person name="Young S."/>
            <person name="Zeng Q."/>
            <person name="Zhou S."/>
            <person name="Galagan J."/>
            <person name="Cuomo C.A."/>
            <person name="Kistler H.C."/>
            <person name="Rep M."/>
        </authorList>
    </citation>
    <scope>NUCLEOTIDE SEQUENCE [LARGE SCALE GENOMIC DNA]</scope>
    <source>
        <strain evidence="2">M3125 / FGSC 7600</strain>
    </source>
</reference>
<dbReference type="AlphaFoldDB" id="W7MLP9"/>
<dbReference type="Proteomes" id="UP000009096">
    <property type="component" value="Chromosome 9"/>
</dbReference>
<dbReference type="GeneID" id="30068698"/>
<dbReference type="HOGENOM" id="CLU_2831388_0_0_1"/>
<dbReference type="KEGG" id="fvr:FVEG_11164"/>
<dbReference type="EMBL" id="CM000586">
    <property type="protein sequence ID" value="EWG52403.1"/>
    <property type="molecule type" value="Genomic_DNA"/>
</dbReference>
<accession>W7MLP9</accession>
<dbReference type="VEuPathDB" id="FungiDB:FVEG_11164"/>
<dbReference type="RefSeq" id="XP_018758594.1">
    <property type="nucleotide sequence ID" value="XM_018900335.1"/>
</dbReference>
<organism evidence="1 2">
    <name type="scientific">Gibberella moniliformis (strain M3125 / FGSC 7600)</name>
    <name type="common">Maize ear and stalk rot fungus</name>
    <name type="synonym">Fusarium verticillioides</name>
    <dbReference type="NCBI Taxonomy" id="334819"/>
    <lineage>
        <taxon>Eukaryota</taxon>
        <taxon>Fungi</taxon>
        <taxon>Dikarya</taxon>
        <taxon>Ascomycota</taxon>
        <taxon>Pezizomycotina</taxon>
        <taxon>Sordariomycetes</taxon>
        <taxon>Hypocreomycetidae</taxon>
        <taxon>Hypocreales</taxon>
        <taxon>Nectriaceae</taxon>
        <taxon>Fusarium</taxon>
        <taxon>Fusarium fujikuroi species complex</taxon>
    </lineage>
</organism>
<sequence length="66" mass="7154">MVILPSCKPPAVSRGICRITSSLQPDNFCVVLIGDEDVEGGLWANVICCTRCGPLHRAPEEVPRSF</sequence>
<evidence type="ECO:0000313" key="2">
    <source>
        <dbReference type="Proteomes" id="UP000009096"/>
    </source>
</evidence>
<protein>
    <submittedName>
        <fullName evidence="1">Uncharacterized protein</fullName>
    </submittedName>
</protein>
<keyword evidence="2" id="KW-1185">Reference proteome</keyword>